<dbReference type="Gene3D" id="2.20.28.120">
    <property type="entry name" value="Ribosomal protein L33"/>
    <property type="match status" value="1"/>
</dbReference>
<dbReference type="NCBIfam" id="NF001764">
    <property type="entry name" value="PRK00504.1"/>
    <property type="match status" value="1"/>
</dbReference>
<dbReference type="InterPro" id="IPR011332">
    <property type="entry name" value="Ribosomal_zn-bd"/>
</dbReference>
<accession>A0A1J5EFQ5</accession>
<evidence type="ECO:0000256" key="1">
    <source>
        <dbReference type="ARBA" id="ARBA00007596"/>
    </source>
</evidence>
<name>A0A1J5EFQ5_9BACT</name>
<dbReference type="GO" id="GO:1990904">
    <property type="term" value="C:ribonucleoprotein complex"/>
    <property type="evidence" value="ECO:0007669"/>
    <property type="project" value="UniProtKB-KW"/>
</dbReference>
<dbReference type="PANTHER" id="PTHR43168:SF2">
    <property type="entry name" value="LARGE RIBOSOMAL SUBUNIT PROTEIN BL33C"/>
    <property type="match status" value="1"/>
</dbReference>
<dbReference type="GO" id="GO:0005737">
    <property type="term" value="C:cytoplasm"/>
    <property type="evidence" value="ECO:0007669"/>
    <property type="project" value="UniProtKB-ARBA"/>
</dbReference>
<sequence>MVILACSDCKRRNYNTTRNKKKQTTKLELKKYCPFCQAHTVHKETK</sequence>
<comment type="caution">
    <text evidence="6">The sequence shown here is derived from an EMBL/GenBank/DDBJ whole genome shotgun (WGS) entry which is preliminary data.</text>
</comment>
<evidence type="ECO:0000256" key="3">
    <source>
        <dbReference type="ARBA" id="ARBA00023274"/>
    </source>
</evidence>
<dbReference type="SUPFAM" id="SSF57829">
    <property type="entry name" value="Zn-binding ribosomal proteins"/>
    <property type="match status" value="1"/>
</dbReference>
<evidence type="ECO:0000256" key="5">
    <source>
        <dbReference type="HAMAP-Rule" id="MF_00294"/>
    </source>
</evidence>
<keyword evidence="2 5" id="KW-0689">Ribosomal protein</keyword>
<evidence type="ECO:0000256" key="4">
    <source>
        <dbReference type="ARBA" id="ARBA00035176"/>
    </source>
</evidence>
<dbReference type="Pfam" id="PF00471">
    <property type="entry name" value="Ribosomal_L33"/>
    <property type="match status" value="1"/>
</dbReference>
<dbReference type="GO" id="GO:0006412">
    <property type="term" value="P:translation"/>
    <property type="evidence" value="ECO:0007669"/>
    <property type="project" value="UniProtKB-UniRule"/>
</dbReference>
<dbReference type="InterPro" id="IPR018264">
    <property type="entry name" value="Ribosomal_bL33_CS"/>
</dbReference>
<dbReference type="HAMAP" id="MF_00294">
    <property type="entry name" value="Ribosomal_bL33"/>
    <property type="match status" value="1"/>
</dbReference>
<dbReference type="GO" id="GO:0005840">
    <property type="term" value="C:ribosome"/>
    <property type="evidence" value="ECO:0007669"/>
    <property type="project" value="UniProtKB-KW"/>
</dbReference>
<dbReference type="InterPro" id="IPR001705">
    <property type="entry name" value="Ribosomal_bL33"/>
</dbReference>
<dbReference type="InterPro" id="IPR038584">
    <property type="entry name" value="Ribosomal_bL33_sf"/>
</dbReference>
<comment type="similarity">
    <text evidence="1 5">Belongs to the bacterial ribosomal protein bL33 family.</text>
</comment>
<evidence type="ECO:0000313" key="7">
    <source>
        <dbReference type="Proteomes" id="UP000183085"/>
    </source>
</evidence>
<dbReference type="Proteomes" id="UP000183085">
    <property type="component" value="Unassembled WGS sequence"/>
</dbReference>
<keyword evidence="3 5" id="KW-0687">Ribonucleoprotein</keyword>
<dbReference type="NCBIfam" id="TIGR01023">
    <property type="entry name" value="rpmG_bact"/>
    <property type="match status" value="1"/>
</dbReference>
<dbReference type="PANTHER" id="PTHR43168">
    <property type="entry name" value="50S RIBOSOMAL PROTEIN L33, CHLOROPLASTIC"/>
    <property type="match status" value="1"/>
</dbReference>
<organism evidence="6 7">
    <name type="scientific">Candidatus Desantisbacteria bacterium CG2_30_40_21</name>
    <dbReference type="NCBI Taxonomy" id="1817895"/>
    <lineage>
        <taxon>Bacteria</taxon>
        <taxon>Candidatus Desantisiibacteriota</taxon>
    </lineage>
</organism>
<reference evidence="6 7" key="1">
    <citation type="journal article" date="2016" name="Environ. Microbiol.">
        <title>Genomic resolution of a cold subsurface aquifer community provides metabolic insights for novel microbes adapted to high CO concentrations.</title>
        <authorList>
            <person name="Probst A.J."/>
            <person name="Castelle C.J."/>
            <person name="Singh A."/>
            <person name="Brown C.T."/>
            <person name="Anantharaman K."/>
            <person name="Sharon I."/>
            <person name="Hug L.A."/>
            <person name="Burstein D."/>
            <person name="Emerson J.B."/>
            <person name="Thomas B.C."/>
            <person name="Banfield J.F."/>
        </authorList>
    </citation>
    <scope>NUCLEOTIDE SEQUENCE [LARGE SCALE GENOMIC DNA]</scope>
    <source>
        <strain evidence="6">CG2_30_40_21</strain>
    </source>
</reference>
<proteinExistence type="inferred from homology"/>
<dbReference type="STRING" id="1817895.AUJ95_00260"/>
<protein>
    <recommendedName>
        <fullName evidence="4 5">Large ribosomal subunit protein bL33</fullName>
    </recommendedName>
</protein>
<dbReference type="PROSITE" id="PS00582">
    <property type="entry name" value="RIBOSOMAL_L33"/>
    <property type="match status" value="1"/>
</dbReference>
<dbReference type="GO" id="GO:0003735">
    <property type="term" value="F:structural constituent of ribosome"/>
    <property type="evidence" value="ECO:0007669"/>
    <property type="project" value="InterPro"/>
</dbReference>
<evidence type="ECO:0000256" key="2">
    <source>
        <dbReference type="ARBA" id="ARBA00022980"/>
    </source>
</evidence>
<dbReference type="EMBL" id="MNYI01000009">
    <property type="protein sequence ID" value="OIP43642.1"/>
    <property type="molecule type" value="Genomic_DNA"/>
</dbReference>
<evidence type="ECO:0000313" key="6">
    <source>
        <dbReference type="EMBL" id="OIP43642.1"/>
    </source>
</evidence>
<dbReference type="AlphaFoldDB" id="A0A1J5EFQ5"/>
<gene>
    <name evidence="5" type="primary">rpmG</name>
    <name evidence="6" type="ORF">AUJ95_00260</name>
</gene>
<dbReference type="NCBIfam" id="NF001860">
    <property type="entry name" value="PRK00595.1"/>
    <property type="match status" value="1"/>
</dbReference>